<keyword evidence="4" id="KW-0274">FAD</keyword>
<name>A0A8I0H4M0_XANCI</name>
<keyword evidence="3" id="KW-0819">tRNA processing</keyword>
<dbReference type="Gene3D" id="3.50.50.60">
    <property type="entry name" value="FAD/NAD(P)-binding domain"/>
    <property type="match status" value="1"/>
</dbReference>
<comment type="subunit">
    <text evidence="6">Homodimer. Heterotetramer of two MnmE and two MnmG subunits.</text>
</comment>
<protein>
    <submittedName>
        <fullName evidence="9">tRNA uridine-5-carboxymethylaminomethyl(34) synthesis enzyme MnmG</fullName>
    </submittedName>
</protein>
<evidence type="ECO:0000256" key="1">
    <source>
        <dbReference type="ARBA" id="ARBA00001974"/>
    </source>
</evidence>
<dbReference type="GO" id="GO:0002098">
    <property type="term" value="P:tRNA wobble uridine modification"/>
    <property type="evidence" value="ECO:0007669"/>
    <property type="project" value="TreeGrafter"/>
</dbReference>
<evidence type="ECO:0000313" key="9">
    <source>
        <dbReference type="EMBL" id="MBD4336287.1"/>
    </source>
</evidence>
<dbReference type="AlphaFoldDB" id="A0A8I0H4M0"/>
<evidence type="ECO:0000256" key="3">
    <source>
        <dbReference type="ARBA" id="ARBA00022694"/>
    </source>
</evidence>
<proteinExistence type="predicted"/>
<gene>
    <name evidence="9" type="ORF">GUH15_09540</name>
</gene>
<keyword evidence="2" id="KW-0285">Flavoprotein</keyword>
<dbReference type="SUPFAM" id="SSF51905">
    <property type="entry name" value="FAD/NAD(P)-binding domain"/>
    <property type="match status" value="1"/>
</dbReference>
<dbReference type="PANTHER" id="PTHR11806">
    <property type="entry name" value="GLUCOSE INHIBITED DIVISION PROTEIN A"/>
    <property type="match status" value="1"/>
</dbReference>
<dbReference type="Pfam" id="PF01134">
    <property type="entry name" value="GIDA"/>
    <property type="match status" value="1"/>
</dbReference>
<feature type="region of interest" description="Disordered" evidence="7">
    <location>
        <begin position="68"/>
        <end position="91"/>
    </location>
</feature>
<organism evidence="9 10">
    <name type="scientific">Xanthomonas citri pv. citri</name>
    <dbReference type="NCBI Taxonomy" id="611301"/>
    <lineage>
        <taxon>Bacteria</taxon>
        <taxon>Pseudomonadati</taxon>
        <taxon>Pseudomonadota</taxon>
        <taxon>Gammaproteobacteria</taxon>
        <taxon>Lysobacterales</taxon>
        <taxon>Lysobacteraceae</taxon>
        <taxon>Xanthomonas</taxon>
    </lineage>
</organism>
<comment type="cofactor">
    <cofactor evidence="1">
        <name>FAD</name>
        <dbReference type="ChEBI" id="CHEBI:57692"/>
    </cofactor>
</comment>
<accession>A0A8I0H4M0</accession>
<feature type="domain" description="MnmG N-terminal" evidence="8">
    <location>
        <begin position="2"/>
        <end position="88"/>
    </location>
</feature>
<evidence type="ECO:0000259" key="8">
    <source>
        <dbReference type="Pfam" id="PF01134"/>
    </source>
</evidence>
<dbReference type="GO" id="GO:0030488">
    <property type="term" value="P:tRNA methylation"/>
    <property type="evidence" value="ECO:0007669"/>
    <property type="project" value="TreeGrafter"/>
</dbReference>
<dbReference type="InterPro" id="IPR002218">
    <property type="entry name" value="MnmG-rel"/>
</dbReference>
<evidence type="ECO:0000256" key="5">
    <source>
        <dbReference type="ARBA" id="ARBA00023027"/>
    </source>
</evidence>
<evidence type="ECO:0000256" key="6">
    <source>
        <dbReference type="ARBA" id="ARBA00025948"/>
    </source>
</evidence>
<evidence type="ECO:0000256" key="2">
    <source>
        <dbReference type="ARBA" id="ARBA00022630"/>
    </source>
</evidence>
<evidence type="ECO:0000256" key="7">
    <source>
        <dbReference type="SAM" id="MobiDB-lite"/>
    </source>
</evidence>
<feature type="non-terminal residue" evidence="9">
    <location>
        <position position="1"/>
    </location>
</feature>
<reference evidence="9" key="1">
    <citation type="submission" date="2020-01" db="EMBL/GenBank/DDBJ databases">
        <authorList>
            <person name="Richard D."/>
        </authorList>
    </citation>
    <scope>NUCLEOTIDE SEQUENCE</scope>
    <source>
        <strain evidence="9">JP541</strain>
    </source>
</reference>
<keyword evidence="5" id="KW-0520">NAD</keyword>
<evidence type="ECO:0000256" key="4">
    <source>
        <dbReference type="ARBA" id="ARBA00022827"/>
    </source>
</evidence>
<dbReference type="InterPro" id="IPR036188">
    <property type="entry name" value="FAD/NAD-bd_sf"/>
</dbReference>
<dbReference type="GO" id="GO:0005829">
    <property type="term" value="C:cytosol"/>
    <property type="evidence" value="ECO:0007669"/>
    <property type="project" value="TreeGrafter"/>
</dbReference>
<dbReference type="EMBL" id="JAABFR010000663">
    <property type="protein sequence ID" value="MBD4336287.1"/>
    <property type="molecule type" value="Genomic_DNA"/>
</dbReference>
<dbReference type="PANTHER" id="PTHR11806:SF0">
    <property type="entry name" value="PROTEIN MTO1 HOMOLOG, MITOCHONDRIAL"/>
    <property type="match status" value="1"/>
</dbReference>
<comment type="caution">
    <text evidence="9">The sequence shown here is derived from an EMBL/GenBank/DDBJ whole genome shotgun (WGS) entry which is preliminary data.</text>
</comment>
<dbReference type="GO" id="GO:0050660">
    <property type="term" value="F:flavin adenine dinucleotide binding"/>
    <property type="evidence" value="ECO:0007669"/>
    <property type="project" value="InterPro"/>
</dbReference>
<feature type="non-terminal residue" evidence="9">
    <location>
        <position position="91"/>
    </location>
</feature>
<sequence>HISCKVAVVACGVYLRSQIIIGESITPGGPQGLMSAPNLSGSLTRIGFPLRRFKTGTPARIDVRTIDFDEMTPQPGDEPVTPFSFMTDRAL</sequence>
<dbReference type="InterPro" id="IPR040131">
    <property type="entry name" value="MnmG_N"/>
</dbReference>
<dbReference type="Proteomes" id="UP000653002">
    <property type="component" value="Unassembled WGS sequence"/>
</dbReference>
<evidence type="ECO:0000313" key="10">
    <source>
        <dbReference type="Proteomes" id="UP000653002"/>
    </source>
</evidence>